<dbReference type="OrthoDB" id="2322999at2759"/>
<protein>
    <submittedName>
        <fullName evidence="1">Uncharacterized protein</fullName>
    </submittedName>
</protein>
<proteinExistence type="predicted"/>
<dbReference type="EMBL" id="JH657991">
    <property type="protein sequence ID" value="EXM16849.1"/>
    <property type="molecule type" value="Genomic_DNA"/>
</dbReference>
<reference evidence="1" key="1">
    <citation type="submission" date="2011-11" db="EMBL/GenBank/DDBJ databases">
        <title>The Genome Sequence of Fusarium oxysporum Cotton.</title>
        <authorList>
            <consortium name="The Broad Institute Genome Sequencing Platform"/>
            <person name="Ma L.-J."/>
            <person name="Gale L.R."/>
            <person name="Schwartz D.C."/>
            <person name="Zhou S."/>
            <person name="Corby-Kistler H."/>
            <person name="Young S.K."/>
            <person name="Zeng Q."/>
            <person name="Gargeya S."/>
            <person name="Fitzgerald M."/>
            <person name="Haas B."/>
            <person name="Abouelleil A."/>
            <person name="Alvarado L."/>
            <person name="Arachchi H.M."/>
            <person name="Berlin A."/>
            <person name="Brown A."/>
            <person name="Chapman S.B."/>
            <person name="Chen Z."/>
            <person name="Dunbar C."/>
            <person name="Freedman E."/>
            <person name="Gearin G."/>
            <person name="Goldberg J."/>
            <person name="Griggs A."/>
            <person name="Gujja S."/>
            <person name="Heiman D."/>
            <person name="Howarth C."/>
            <person name="Larson L."/>
            <person name="Lui A."/>
            <person name="MacDonald P.J.P."/>
            <person name="Montmayeur A."/>
            <person name="Murphy C."/>
            <person name="Neiman D."/>
            <person name="Pearson M."/>
            <person name="Priest M."/>
            <person name="Roberts A."/>
            <person name="Saif S."/>
            <person name="Shea T."/>
            <person name="Shenoy N."/>
            <person name="Sisk P."/>
            <person name="Stolte C."/>
            <person name="Sykes S."/>
            <person name="Wortman J."/>
            <person name="Nusbaum C."/>
            <person name="Birren B."/>
        </authorList>
    </citation>
    <scope>NUCLEOTIDE SEQUENCE [LARGE SCALE GENOMIC DNA]</scope>
    <source>
        <strain evidence="1">25433</strain>
    </source>
</reference>
<gene>
    <name evidence="1" type="ORF">FOTG_14889</name>
</gene>
<sequence>MASSTERVPGLNCPVTADTVDKSREMHVAVIPEHSRMRFNHKYRHDLLPKDTDRPSPEAHLPSLKKILLTYNVHEKYGFHKPHRHLDELGENRIFLGTTLTEPLLCRWTRAQHIDDVDLNEIHAHLLVFYKGKLIPYEYHKGLHTGNMPKECLDELLQYFEKHSLCFEFALQALLPEFTGRLMSEIDLGNQTLMLEAKYLNCLKPGNTTGWIVSPQGCTVGETHGTTPDGKHVTVNKGAPLPDDLSGICKLLIEQDLVHSHCLTA</sequence>
<name>X0KTB6_FUSOX</name>
<dbReference type="HOGENOM" id="CLU_1049877_0_0_1"/>
<accession>X0KTB6</accession>
<dbReference type="AlphaFoldDB" id="X0KTB6"/>
<reference evidence="1" key="2">
    <citation type="submission" date="2012-05" db="EMBL/GenBank/DDBJ databases">
        <title>The Genome Annotation of Fusarium oxysporum Cotton.</title>
        <authorList>
            <consortium name="The Broad Institute Genomics Platform"/>
            <person name="Ma L.-J."/>
            <person name="Corby-Kistler H."/>
            <person name="Broz K."/>
            <person name="Gale L.R."/>
            <person name="Jonkers W."/>
            <person name="O'Donnell K."/>
            <person name="Ploetz R."/>
            <person name="Steinberg C."/>
            <person name="Schwartz D.C."/>
            <person name="VanEtten H."/>
            <person name="Zhou S."/>
            <person name="Young S.K."/>
            <person name="Zeng Q."/>
            <person name="Gargeya S."/>
            <person name="Fitzgerald M."/>
            <person name="Abouelleil A."/>
            <person name="Alvarado L."/>
            <person name="Chapman S.B."/>
            <person name="Gainer-Dewar J."/>
            <person name="Goldberg J."/>
            <person name="Griggs A."/>
            <person name="Gujja S."/>
            <person name="Hansen M."/>
            <person name="Howarth C."/>
            <person name="Imamovic A."/>
            <person name="Ireland A."/>
            <person name="Larimer J."/>
            <person name="McCowan C."/>
            <person name="Murphy C."/>
            <person name="Pearson M."/>
            <person name="Poon T.W."/>
            <person name="Priest M."/>
            <person name="Roberts A."/>
            <person name="Saif S."/>
            <person name="Shea T."/>
            <person name="Sykes S."/>
            <person name="Wortman J."/>
            <person name="Nusbaum C."/>
            <person name="Birren B."/>
        </authorList>
    </citation>
    <scope>NUCLEOTIDE SEQUENCE</scope>
    <source>
        <strain evidence="1">25433</strain>
    </source>
</reference>
<organism evidence="1">
    <name type="scientific">Fusarium oxysporum f. sp. vasinfectum 25433</name>
    <dbReference type="NCBI Taxonomy" id="1089449"/>
    <lineage>
        <taxon>Eukaryota</taxon>
        <taxon>Fungi</taxon>
        <taxon>Dikarya</taxon>
        <taxon>Ascomycota</taxon>
        <taxon>Pezizomycotina</taxon>
        <taxon>Sordariomycetes</taxon>
        <taxon>Hypocreomycetidae</taxon>
        <taxon>Hypocreales</taxon>
        <taxon>Nectriaceae</taxon>
        <taxon>Fusarium</taxon>
        <taxon>Fusarium oxysporum species complex</taxon>
    </lineage>
</organism>
<dbReference type="Proteomes" id="UP000030701">
    <property type="component" value="Unassembled WGS sequence"/>
</dbReference>
<evidence type="ECO:0000313" key="1">
    <source>
        <dbReference type="EMBL" id="EXM16849.1"/>
    </source>
</evidence>